<evidence type="ECO:0000313" key="1">
    <source>
        <dbReference type="EMBL" id="KAI4330387.1"/>
    </source>
</evidence>
<sequence>MSTVYSCKECNADLNLRSDYLFPPDFYFEAGNKGTSSFSAIDSSRFRFEKEDKIAPFFETLNYWGIQRKRTKIMCASCGHLVGHIYDDGPPALQGTGQMHMGPSQVVPRAPRYRFKDKALALSTSYNPRF</sequence>
<protein>
    <submittedName>
        <fullName evidence="1">Uncharacterized protein</fullName>
    </submittedName>
</protein>
<accession>A0ACB9N1G4</accession>
<keyword evidence="2" id="KW-1185">Reference proteome</keyword>
<proteinExistence type="predicted"/>
<gene>
    <name evidence="1" type="ORF">MLD38_028678</name>
</gene>
<organism evidence="1 2">
    <name type="scientific">Melastoma candidum</name>
    <dbReference type="NCBI Taxonomy" id="119954"/>
    <lineage>
        <taxon>Eukaryota</taxon>
        <taxon>Viridiplantae</taxon>
        <taxon>Streptophyta</taxon>
        <taxon>Embryophyta</taxon>
        <taxon>Tracheophyta</taxon>
        <taxon>Spermatophyta</taxon>
        <taxon>Magnoliopsida</taxon>
        <taxon>eudicotyledons</taxon>
        <taxon>Gunneridae</taxon>
        <taxon>Pentapetalae</taxon>
        <taxon>rosids</taxon>
        <taxon>malvids</taxon>
        <taxon>Myrtales</taxon>
        <taxon>Melastomataceae</taxon>
        <taxon>Melastomatoideae</taxon>
        <taxon>Melastomateae</taxon>
        <taxon>Melastoma</taxon>
    </lineage>
</organism>
<evidence type="ECO:0000313" key="2">
    <source>
        <dbReference type="Proteomes" id="UP001057402"/>
    </source>
</evidence>
<dbReference type="Proteomes" id="UP001057402">
    <property type="component" value="Chromosome 8"/>
</dbReference>
<name>A0ACB9N1G4_9MYRT</name>
<reference evidence="2" key="1">
    <citation type="journal article" date="2023" name="Front. Plant Sci.">
        <title>Chromosomal-level genome assembly of Melastoma candidum provides insights into trichome evolution.</title>
        <authorList>
            <person name="Zhong Y."/>
            <person name="Wu W."/>
            <person name="Sun C."/>
            <person name="Zou P."/>
            <person name="Liu Y."/>
            <person name="Dai S."/>
            <person name="Zhou R."/>
        </authorList>
    </citation>
    <scope>NUCLEOTIDE SEQUENCE [LARGE SCALE GENOMIC DNA]</scope>
</reference>
<dbReference type="EMBL" id="CM042887">
    <property type="protein sequence ID" value="KAI4330387.1"/>
    <property type="molecule type" value="Genomic_DNA"/>
</dbReference>
<comment type="caution">
    <text evidence="1">The sequence shown here is derived from an EMBL/GenBank/DDBJ whole genome shotgun (WGS) entry which is preliminary data.</text>
</comment>